<keyword evidence="3" id="KW-1185">Reference proteome</keyword>
<dbReference type="AlphaFoldDB" id="A0AAQ3N3Q1"/>
<dbReference type="Proteomes" id="UP001374535">
    <property type="component" value="Chromosome 7"/>
</dbReference>
<accession>A0AAQ3N3Q1</accession>
<organism evidence="2 3">
    <name type="scientific">Vigna mungo</name>
    <name type="common">Black gram</name>
    <name type="synonym">Phaseolus mungo</name>
    <dbReference type="NCBI Taxonomy" id="3915"/>
    <lineage>
        <taxon>Eukaryota</taxon>
        <taxon>Viridiplantae</taxon>
        <taxon>Streptophyta</taxon>
        <taxon>Embryophyta</taxon>
        <taxon>Tracheophyta</taxon>
        <taxon>Spermatophyta</taxon>
        <taxon>Magnoliopsida</taxon>
        <taxon>eudicotyledons</taxon>
        <taxon>Gunneridae</taxon>
        <taxon>Pentapetalae</taxon>
        <taxon>rosids</taxon>
        <taxon>fabids</taxon>
        <taxon>Fabales</taxon>
        <taxon>Fabaceae</taxon>
        <taxon>Papilionoideae</taxon>
        <taxon>50 kb inversion clade</taxon>
        <taxon>NPAAA clade</taxon>
        <taxon>indigoferoid/millettioid clade</taxon>
        <taxon>Phaseoleae</taxon>
        <taxon>Vigna</taxon>
    </lineage>
</organism>
<feature type="transmembrane region" description="Helical" evidence="1">
    <location>
        <begin position="7"/>
        <end position="25"/>
    </location>
</feature>
<evidence type="ECO:0000256" key="1">
    <source>
        <dbReference type="SAM" id="Phobius"/>
    </source>
</evidence>
<reference evidence="2 3" key="1">
    <citation type="journal article" date="2023" name="Life. Sci Alliance">
        <title>Evolutionary insights into 3D genome organization and epigenetic landscape of Vigna mungo.</title>
        <authorList>
            <person name="Junaid A."/>
            <person name="Singh B."/>
            <person name="Bhatia S."/>
        </authorList>
    </citation>
    <scope>NUCLEOTIDE SEQUENCE [LARGE SCALE GENOMIC DNA]</scope>
    <source>
        <strain evidence="2">Urdbean</strain>
    </source>
</reference>
<gene>
    <name evidence="2" type="ORF">V8G54_023484</name>
</gene>
<feature type="transmembrane region" description="Helical" evidence="1">
    <location>
        <begin position="72"/>
        <end position="88"/>
    </location>
</feature>
<proteinExistence type="predicted"/>
<evidence type="ECO:0000313" key="2">
    <source>
        <dbReference type="EMBL" id="WVZ02678.1"/>
    </source>
</evidence>
<keyword evidence="1" id="KW-0472">Membrane</keyword>
<evidence type="ECO:0000313" key="3">
    <source>
        <dbReference type="Proteomes" id="UP001374535"/>
    </source>
</evidence>
<dbReference type="EMBL" id="CP144694">
    <property type="protein sequence ID" value="WVZ02678.1"/>
    <property type="molecule type" value="Genomic_DNA"/>
</dbReference>
<protein>
    <submittedName>
        <fullName evidence="2">Uncharacterized protein</fullName>
    </submittedName>
</protein>
<name>A0AAQ3N3Q1_VIGMU</name>
<keyword evidence="1" id="KW-1133">Transmembrane helix</keyword>
<keyword evidence="1" id="KW-0812">Transmembrane</keyword>
<sequence>MKTGKPYAISKILLGLGGLCYYGLIADRSDMVTNWMERTEQLRCKKAPHGCPVPTTVEMGKALEREKVKMKSMRMVVMVVVIVALIGIEKEGPLRMAEGICDSPLKNPPKKSCAVSWCTPACINQHRWTIKY</sequence>